<dbReference type="EnsemblPlants" id="OMERI09G05920.2">
    <property type="protein sequence ID" value="OMERI09G05920.2"/>
    <property type="gene ID" value="OMERI09G05920"/>
</dbReference>
<dbReference type="HOGENOM" id="CLU_537914_0_0_1"/>
<reference evidence="5" key="2">
    <citation type="submission" date="2018-05" db="EMBL/GenBank/DDBJ databases">
        <title>OmerRS3 (Oryza meridionalis Reference Sequence Version 3).</title>
        <authorList>
            <person name="Zhang J."/>
            <person name="Kudrna D."/>
            <person name="Lee S."/>
            <person name="Talag J."/>
            <person name="Welchert J."/>
            <person name="Wing R.A."/>
        </authorList>
    </citation>
    <scope>NUCLEOTIDE SEQUENCE [LARGE SCALE GENOMIC DNA]</scope>
    <source>
        <strain evidence="5">OR44</strain>
    </source>
</reference>
<comment type="similarity">
    <text evidence="1">Belongs to the WD repeat THOC6 family.</text>
</comment>
<name>A0A0E0ERF0_9ORYZ</name>
<dbReference type="Gramene" id="OMERI09G05920.1">
    <property type="protein sequence ID" value="OMERI09G05920.1"/>
    <property type="gene ID" value="OMERI09G05920"/>
</dbReference>
<dbReference type="Gene3D" id="2.130.10.10">
    <property type="entry name" value="YVTN repeat-like/Quinoprotein amine dehydrogenase"/>
    <property type="match status" value="2"/>
</dbReference>
<reference evidence="5" key="1">
    <citation type="submission" date="2015-04" db="UniProtKB">
        <authorList>
            <consortium name="EnsemblPlants"/>
        </authorList>
    </citation>
    <scope>IDENTIFICATION</scope>
</reference>
<proteinExistence type="inferred from homology"/>
<keyword evidence="2 3" id="KW-0853">WD repeat</keyword>
<feature type="region of interest" description="Disordered" evidence="4">
    <location>
        <begin position="1"/>
        <end position="30"/>
    </location>
</feature>
<dbReference type="InterPro" id="IPR036322">
    <property type="entry name" value="WD40_repeat_dom_sf"/>
</dbReference>
<dbReference type="SUPFAM" id="SSF50978">
    <property type="entry name" value="WD40 repeat-like"/>
    <property type="match status" value="1"/>
</dbReference>
<dbReference type="eggNOG" id="KOG0649">
    <property type="taxonomic scope" value="Eukaryota"/>
</dbReference>
<organism evidence="5">
    <name type="scientific">Oryza meridionalis</name>
    <dbReference type="NCBI Taxonomy" id="40149"/>
    <lineage>
        <taxon>Eukaryota</taxon>
        <taxon>Viridiplantae</taxon>
        <taxon>Streptophyta</taxon>
        <taxon>Embryophyta</taxon>
        <taxon>Tracheophyta</taxon>
        <taxon>Spermatophyta</taxon>
        <taxon>Magnoliopsida</taxon>
        <taxon>Liliopsida</taxon>
        <taxon>Poales</taxon>
        <taxon>Poaceae</taxon>
        <taxon>BOP clade</taxon>
        <taxon>Oryzoideae</taxon>
        <taxon>Oryzeae</taxon>
        <taxon>Oryzinae</taxon>
        <taxon>Oryza</taxon>
    </lineage>
</organism>
<dbReference type="AlphaFoldDB" id="A0A0E0ERF0"/>
<dbReference type="PANTHER" id="PTHR44411:SF1">
    <property type="entry name" value="THO COMPLEX SUBUNIT 6 HOMOLOG"/>
    <property type="match status" value="1"/>
</dbReference>
<dbReference type="Gramene" id="OMERI09G05920.2">
    <property type="protein sequence ID" value="OMERI09G05920.2"/>
    <property type="gene ID" value="OMERI09G05920"/>
</dbReference>
<evidence type="ECO:0000313" key="6">
    <source>
        <dbReference type="Proteomes" id="UP000008021"/>
    </source>
</evidence>
<dbReference type="InterPro" id="IPR001680">
    <property type="entry name" value="WD40_rpt"/>
</dbReference>
<dbReference type="InterPro" id="IPR015943">
    <property type="entry name" value="WD40/YVTN_repeat-like_dom_sf"/>
</dbReference>
<dbReference type="SMART" id="SM00320">
    <property type="entry name" value="WD40"/>
    <property type="match status" value="3"/>
</dbReference>
<evidence type="ECO:0000313" key="5">
    <source>
        <dbReference type="EnsemblPlants" id="OMERI09G05920.2"/>
    </source>
</evidence>
<dbReference type="EnsemblPlants" id="OMERI09G05920.1">
    <property type="protein sequence ID" value="OMERI09G05920.1"/>
    <property type="gene ID" value="OMERI09G05920"/>
</dbReference>
<dbReference type="GO" id="GO:0006406">
    <property type="term" value="P:mRNA export from nucleus"/>
    <property type="evidence" value="ECO:0007669"/>
    <property type="project" value="TreeGrafter"/>
</dbReference>
<dbReference type="Proteomes" id="UP000008021">
    <property type="component" value="Chromosome 9"/>
</dbReference>
<dbReference type="PANTHER" id="PTHR44411">
    <property type="entry name" value="THO COMPLEX SUBUNIT 6 HOMOLOG"/>
    <property type="match status" value="1"/>
</dbReference>
<accession>A0A0E0ERF0</accession>
<dbReference type="PROSITE" id="PS50082">
    <property type="entry name" value="WD_REPEATS_2"/>
    <property type="match status" value="1"/>
</dbReference>
<feature type="repeat" description="WD" evidence="3">
    <location>
        <begin position="251"/>
        <end position="284"/>
    </location>
</feature>
<evidence type="ECO:0000256" key="1">
    <source>
        <dbReference type="ARBA" id="ARBA00009728"/>
    </source>
</evidence>
<dbReference type="GO" id="GO:0000347">
    <property type="term" value="C:THO complex"/>
    <property type="evidence" value="ECO:0007669"/>
    <property type="project" value="TreeGrafter"/>
</dbReference>
<protein>
    <submittedName>
        <fullName evidence="5">Uncharacterized protein</fullName>
    </submittedName>
</protein>
<dbReference type="GO" id="GO:0000346">
    <property type="term" value="C:transcription export complex"/>
    <property type="evidence" value="ECO:0007669"/>
    <property type="project" value="TreeGrafter"/>
</dbReference>
<dbReference type="Pfam" id="PF00400">
    <property type="entry name" value="WD40"/>
    <property type="match status" value="1"/>
</dbReference>
<evidence type="ECO:0000256" key="3">
    <source>
        <dbReference type="PROSITE-ProRule" id="PRU00221"/>
    </source>
</evidence>
<feature type="compositionally biased region" description="Basic and acidic residues" evidence="4">
    <location>
        <begin position="63"/>
        <end position="90"/>
    </location>
</feature>
<keyword evidence="6" id="KW-1185">Reference proteome</keyword>
<evidence type="ECO:0000256" key="2">
    <source>
        <dbReference type="ARBA" id="ARBA00022574"/>
    </source>
</evidence>
<dbReference type="STRING" id="40149.A0A0E0ERF0"/>
<sequence>MNKDKVHDKETHGTSNDISHKTSVDKVKAPNLFERAKEEVEALVGAVHDKMEHNSSPHGNNADLHKDSKDESKVSMNKIETHKNETHGTSDDINENTPDERVKGPNVFERAKEEIEAIVEAFHPKKGSDKPNQPLSLRPLLNSLSLPKQRRRRGEMAAAAAAAGMDARGWDEAAYRRGILRERDLSCRTLFRAVFFDHHDDDPDVLLAAASSDGSLASFSLSSCISSSSSHPTPQTHPDAAVSLVDPVCIVQAHSGPAYDVRFYPDSQQPLLFSGGDDGRLRGWRWHEMQSCLVPLSLQGDHLEPVLDLVNPQHEGPWGARSPIPENNAIVINKQEGSVYAAAGDACAYCWDVESGKCKMTFKGHTDYLHSIAVREANRQIAEVESALSCVAIDASESWLACGTSSGISVWSLLSNECIFNVDCHAPVQDLLFDRNQILAVGAEPLLSRFSINGTLLSQIKCAPHSAFSVSIHSSGMAAVAGYGGLVDVISQFGSHLCTFGCRSLDK</sequence>
<feature type="region of interest" description="Disordered" evidence="4">
    <location>
        <begin position="47"/>
        <end position="103"/>
    </location>
</feature>
<evidence type="ECO:0000256" key="4">
    <source>
        <dbReference type="SAM" id="MobiDB-lite"/>
    </source>
</evidence>
<dbReference type="InterPro" id="IPR042626">
    <property type="entry name" value="THOC6"/>
</dbReference>